<gene>
    <name evidence="2" type="ORF">C8J28_1233</name>
</gene>
<organism evidence="2 3">
    <name type="scientific">Cereibacter azotoformans</name>
    <dbReference type="NCBI Taxonomy" id="43057"/>
    <lineage>
        <taxon>Bacteria</taxon>
        <taxon>Pseudomonadati</taxon>
        <taxon>Pseudomonadota</taxon>
        <taxon>Alphaproteobacteria</taxon>
        <taxon>Rhodobacterales</taxon>
        <taxon>Paracoccaceae</taxon>
        <taxon>Cereibacter</taxon>
    </lineage>
</organism>
<proteinExistence type="predicted"/>
<name>A0A2T5JT09_9RHOB</name>
<dbReference type="Pfam" id="PF21983">
    <property type="entry name" value="NikA-like"/>
    <property type="match status" value="1"/>
</dbReference>
<reference evidence="2 3" key="1">
    <citation type="submission" date="2018-04" db="EMBL/GenBank/DDBJ databases">
        <title>Genomic Encyclopedia of Type Strains, Phase III (KMG-III): the genomes of soil and plant-associated and newly described type strains.</title>
        <authorList>
            <person name="Whitman W."/>
        </authorList>
    </citation>
    <scope>NUCLEOTIDE SEQUENCE [LARGE SCALE GENOMIC DNA]</scope>
    <source>
        <strain evidence="2 3">KA25</strain>
    </source>
</reference>
<keyword evidence="3" id="KW-1185">Reference proteome</keyword>
<dbReference type="InterPro" id="IPR053842">
    <property type="entry name" value="NikA-like"/>
</dbReference>
<sequence>MARAGDGKTRSDKRRADRRLSKRVTEEEFLRFEARARAAGYESANAYLSAFVRSDGQDHWIDRKDAARILVALAKIGTNVNQIAHRFNAGRAWALALEDRRIIDDAIKVCEQVMRAIRSHLT</sequence>
<protein>
    <submittedName>
        <fullName evidence="2">Mobilization protein MobC</fullName>
    </submittedName>
</protein>
<evidence type="ECO:0000313" key="2">
    <source>
        <dbReference type="EMBL" id="PTR12946.1"/>
    </source>
</evidence>
<evidence type="ECO:0000313" key="3">
    <source>
        <dbReference type="Proteomes" id="UP000244060"/>
    </source>
</evidence>
<dbReference type="AlphaFoldDB" id="A0A2T5JT09"/>
<dbReference type="EMBL" id="QAOT01000023">
    <property type="protein sequence ID" value="PTR12946.1"/>
    <property type="molecule type" value="Genomic_DNA"/>
</dbReference>
<evidence type="ECO:0000256" key="1">
    <source>
        <dbReference type="SAM" id="MobiDB-lite"/>
    </source>
</evidence>
<dbReference type="RefSeq" id="WP_108222336.1">
    <property type="nucleotide sequence ID" value="NZ_CP090022.1"/>
</dbReference>
<dbReference type="OrthoDB" id="7867340at2"/>
<comment type="caution">
    <text evidence="2">The sequence shown here is derived from an EMBL/GenBank/DDBJ whole genome shotgun (WGS) entry which is preliminary data.</text>
</comment>
<feature type="region of interest" description="Disordered" evidence="1">
    <location>
        <begin position="1"/>
        <end position="21"/>
    </location>
</feature>
<dbReference type="Proteomes" id="UP000244060">
    <property type="component" value="Unassembled WGS sequence"/>
</dbReference>
<accession>A0A2T5JT09</accession>